<proteinExistence type="inferred from homology"/>
<comment type="caution">
    <text evidence="5">The sequence shown here is derived from an EMBL/GenBank/DDBJ whole genome shotgun (WGS) entry which is preliminary data.</text>
</comment>
<keyword evidence="6" id="KW-1185">Reference proteome</keyword>
<dbReference type="GO" id="GO:0070840">
    <property type="term" value="F:dynein complex binding"/>
    <property type="evidence" value="ECO:0007669"/>
    <property type="project" value="InterPro"/>
</dbReference>
<feature type="region of interest" description="Disordered" evidence="4">
    <location>
        <begin position="182"/>
        <end position="207"/>
    </location>
</feature>
<dbReference type="GO" id="GO:0070507">
    <property type="term" value="P:regulation of microtubule cytoskeleton organization"/>
    <property type="evidence" value="ECO:0007669"/>
    <property type="project" value="TreeGrafter"/>
</dbReference>
<evidence type="ECO:0000313" key="6">
    <source>
        <dbReference type="Proteomes" id="UP000728185"/>
    </source>
</evidence>
<dbReference type="GO" id="GO:0034452">
    <property type="term" value="F:dynactin binding"/>
    <property type="evidence" value="ECO:0007669"/>
    <property type="project" value="TreeGrafter"/>
</dbReference>
<evidence type="ECO:0000256" key="4">
    <source>
        <dbReference type="SAM" id="MobiDB-lite"/>
    </source>
</evidence>
<dbReference type="GO" id="GO:0072393">
    <property type="term" value="P:microtubule anchoring at microtubule organizing center"/>
    <property type="evidence" value="ECO:0007669"/>
    <property type="project" value="TreeGrafter"/>
</dbReference>
<dbReference type="PANTHER" id="PTHR31233">
    <property type="entry name" value="BICAUDAL D FAMILY MEMBER"/>
    <property type="match status" value="1"/>
</dbReference>
<organism evidence="5 6">
    <name type="scientific">Fasciolopsis buskii</name>
    <dbReference type="NCBI Taxonomy" id="27845"/>
    <lineage>
        <taxon>Eukaryota</taxon>
        <taxon>Metazoa</taxon>
        <taxon>Spiralia</taxon>
        <taxon>Lophotrochozoa</taxon>
        <taxon>Platyhelminthes</taxon>
        <taxon>Trematoda</taxon>
        <taxon>Digenea</taxon>
        <taxon>Plagiorchiida</taxon>
        <taxon>Echinostomata</taxon>
        <taxon>Echinostomatoidea</taxon>
        <taxon>Fasciolidae</taxon>
        <taxon>Fasciolopsis</taxon>
    </lineage>
</organism>
<dbReference type="PANTHER" id="PTHR31233:SF6">
    <property type="entry name" value="PROTEIN BICAUDAL D"/>
    <property type="match status" value="1"/>
</dbReference>
<feature type="compositionally biased region" description="Polar residues" evidence="4">
    <location>
        <begin position="193"/>
        <end position="207"/>
    </location>
</feature>
<evidence type="ECO:0000256" key="2">
    <source>
        <dbReference type="ARBA" id="ARBA00023054"/>
    </source>
</evidence>
<gene>
    <name evidence="5" type="ORF">FBUS_02794</name>
</gene>
<evidence type="ECO:0000256" key="3">
    <source>
        <dbReference type="SAM" id="Coils"/>
    </source>
</evidence>
<dbReference type="OrthoDB" id="10069295at2759"/>
<dbReference type="InterPro" id="IPR018477">
    <property type="entry name" value="BICD"/>
</dbReference>
<sequence length="227" mass="26345">MAESKVHSLQEENRQLQNALREALQEKYEAAQYGLRLLEEKQQLQNQLEELEKRSEEVNRELKLSKQTSQVEFESPRHEFKRLREDNEIIDSQLKEITRLKRMTEKSLEEALESLQIERDQRHNLRKELDSRLTSESMYHFTSLRHDLKGSVNLNLTNRDGTPNSSQVFEKIDAALMEKLGPESKSVQEDARLSQSNSVVKGSNGESALSPADNLFAELRVTEMAKY</sequence>
<evidence type="ECO:0000313" key="5">
    <source>
        <dbReference type="EMBL" id="KAA0195687.1"/>
    </source>
</evidence>
<dbReference type="EMBL" id="LUCM01003505">
    <property type="protein sequence ID" value="KAA0195687.1"/>
    <property type="molecule type" value="Genomic_DNA"/>
</dbReference>
<feature type="coiled-coil region" evidence="3">
    <location>
        <begin position="2"/>
        <end position="68"/>
    </location>
</feature>
<dbReference type="GO" id="GO:0005794">
    <property type="term" value="C:Golgi apparatus"/>
    <property type="evidence" value="ECO:0007669"/>
    <property type="project" value="TreeGrafter"/>
</dbReference>
<name>A0A8E0S1X6_9TREM</name>
<feature type="compositionally biased region" description="Basic and acidic residues" evidence="4">
    <location>
        <begin position="182"/>
        <end position="192"/>
    </location>
</feature>
<protein>
    <submittedName>
        <fullName evidence="5">Protein bicaudal D</fullName>
    </submittedName>
</protein>
<dbReference type="AlphaFoldDB" id="A0A8E0S1X6"/>
<accession>A0A8E0S1X6</accession>
<keyword evidence="2 3" id="KW-0175">Coiled coil</keyword>
<dbReference type="GO" id="GO:0005829">
    <property type="term" value="C:cytosol"/>
    <property type="evidence" value="ECO:0007669"/>
    <property type="project" value="TreeGrafter"/>
</dbReference>
<reference evidence="5" key="1">
    <citation type="submission" date="2019-05" db="EMBL/GenBank/DDBJ databases">
        <title>Annotation for the trematode Fasciolopsis buski.</title>
        <authorList>
            <person name="Choi Y.-J."/>
        </authorList>
    </citation>
    <scope>NUCLEOTIDE SEQUENCE</scope>
    <source>
        <strain evidence="5">HT</strain>
        <tissue evidence="5">Whole worm</tissue>
    </source>
</reference>
<comment type="similarity">
    <text evidence="1">Belongs to the BicD family.</text>
</comment>
<dbReference type="Pfam" id="PF09730">
    <property type="entry name" value="BicD"/>
    <property type="match status" value="1"/>
</dbReference>
<dbReference type="GO" id="GO:0008093">
    <property type="term" value="F:cytoskeletal anchor activity"/>
    <property type="evidence" value="ECO:0007669"/>
    <property type="project" value="InterPro"/>
</dbReference>
<dbReference type="Proteomes" id="UP000728185">
    <property type="component" value="Unassembled WGS sequence"/>
</dbReference>
<evidence type="ECO:0000256" key="1">
    <source>
        <dbReference type="ARBA" id="ARBA00010061"/>
    </source>
</evidence>